<keyword evidence="7" id="KW-1185">Reference proteome</keyword>
<feature type="binding site" evidence="5">
    <location>
        <position position="362"/>
    </location>
    <ligand>
        <name>UTP</name>
        <dbReference type="ChEBI" id="CHEBI:46398"/>
    </ligand>
</feature>
<evidence type="ECO:0000256" key="2">
    <source>
        <dbReference type="ARBA" id="ARBA00022679"/>
    </source>
</evidence>
<evidence type="ECO:0000313" key="6">
    <source>
        <dbReference type="EMBL" id="SPD88846.1"/>
    </source>
</evidence>
<name>A0A2N9JM56_9ACTN</name>
<dbReference type="GO" id="GO:0006011">
    <property type="term" value="P:UDP-alpha-D-glucose metabolic process"/>
    <property type="evidence" value="ECO:0007669"/>
    <property type="project" value="InterPro"/>
</dbReference>
<dbReference type="AlphaFoldDB" id="A0A2N9JM56"/>
<dbReference type="Pfam" id="PF01704">
    <property type="entry name" value="UDPGP"/>
    <property type="match status" value="1"/>
</dbReference>
<dbReference type="CDD" id="cd00897">
    <property type="entry name" value="UGPase_euk"/>
    <property type="match status" value="1"/>
</dbReference>
<accession>A0A2N9JM56</accession>
<reference evidence="6 7" key="1">
    <citation type="submission" date="2018-02" db="EMBL/GenBank/DDBJ databases">
        <authorList>
            <person name="Cohen D.B."/>
            <person name="Kent A.D."/>
        </authorList>
    </citation>
    <scope>NUCLEOTIDE SEQUENCE [LARGE SCALE GENOMIC DNA]</scope>
    <source>
        <strain evidence="6">1</strain>
    </source>
</reference>
<dbReference type="PIRSF" id="PIRSF000806">
    <property type="entry name" value="UDPGP"/>
    <property type="match status" value="1"/>
</dbReference>
<dbReference type="EMBL" id="LT985188">
    <property type="protein sequence ID" value="SPD88846.1"/>
    <property type="molecule type" value="Genomic_DNA"/>
</dbReference>
<feature type="binding site" evidence="5">
    <location>
        <position position="215"/>
    </location>
    <ligand>
        <name>UTP</name>
        <dbReference type="ChEBI" id="CHEBI:46398"/>
    </ligand>
</feature>
<dbReference type="RefSeq" id="WP_105187262.1">
    <property type="nucleotide sequence ID" value="NZ_BAAAGO010000067.1"/>
</dbReference>
<proteinExistence type="inferred from homology"/>
<dbReference type="GO" id="GO:0003983">
    <property type="term" value="F:UTP:glucose-1-phosphate uridylyltransferase activity"/>
    <property type="evidence" value="ECO:0007669"/>
    <property type="project" value="UniProtKB-EC"/>
</dbReference>
<dbReference type="Gene3D" id="3.90.550.10">
    <property type="entry name" value="Spore Coat Polysaccharide Biosynthesis Protein SpsA, Chain A"/>
    <property type="match status" value="1"/>
</dbReference>
<dbReference type="Proteomes" id="UP000238164">
    <property type="component" value="Chromosome 1"/>
</dbReference>
<feature type="binding site" evidence="5">
    <location>
        <position position="184"/>
    </location>
    <ligand>
        <name>UTP</name>
        <dbReference type="ChEBI" id="CHEBI:46398"/>
    </ligand>
</feature>
<dbReference type="SUPFAM" id="SSF53448">
    <property type="entry name" value="Nucleotide-diphospho-sugar transferases"/>
    <property type="match status" value="1"/>
</dbReference>
<keyword evidence="3 6" id="KW-0548">Nucleotidyltransferase</keyword>
<dbReference type="InterPro" id="IPR029044">
    <property type="entry name" value="Nucleotide-diphossugar_trans"/>
</dbReference>
<dbReference type="InterPro" id="IPR002618">
    <property type="entry name" value="UDPGP_fam"/>
</dbReference>
<evidence type="ECO:0000256" key="5">
    <source>
        <dbReference type="PIRSR" id="PIRSR000806-2"/>
    </source>
</evidence>
<protein>
    <submittedName>
        <fullName evidence="6">UTP--glucose-1-phosphate uridylyltransferase</fullName>
        <ecNumber evidence="6">2.7.7.9</ecNumber>
    </submittedName>
</protein>
<comment type="similarity">
    <text evidence="1">Belongs to the UDPGP type 1 family.</text>
</comment>
<evidence type="ECO:0000256" key="4">
    <source>
        <dbReference type="PIRSR" id="PIRSR000806-1"/>
    </source>
</evidence>
<keyword evidence="2 6" id="KW-0808">Transferase</keyword>
<evidence type="ECO:0000256" key="1">
    <source>
        <dbReference type="ARBA" id="ARBA00010401"/>
    </source>
</evidence>
<gene>
    <name evidence="6" type="primary">ugp</name>
    <name evidence="6" type="ORF">MPLG2_3816</name>
</gene>
<dbReference type="KEGG" id="mgg:MPLG2_3816"/>
<feature type="binding site" evidence="5">
    <location>
        <position position="91"/>
    </location>
    <ligand>
        <name>UTP</name>
        <dbReference type="ChEBI" id="CHEBI:46398"/>
    </ligand>
</feature>
<evidence type="ECO:0000313" key="7">
    <source>
        <dbReference type="Proteomes" id="UP000238164"/>
    </source>
</evidence>
<dbReference type="InterPro" id="IPR016267">
    <property type="entry name" value="UDPGP_trans"/>
</dbReference>
<feature type="binding site" evidence="4">
    <location>
        <position position="185"/>
    </location>
    <ligand>
        <name>substrate</name>
    </ligand>
</feature>
<organism evidence="6 7">
    <name type="scientific">Micropruina glycogenica</name>
    <dbReference type="NCBI Taxonomy" id="75385"/>
    <lineage>
        <taxon>Bacteria</taxon>
        <taxon>Bacillati</taxon>
        <taxon>Actinomycetota</taxon>
        <taxon>Actinomycetes</taxon>
        <taxon>Propionibacteriales</taxon>
        <taxon>Nocardioidaceae</taxon>
        <taxon>Micropruina</taxon>
    </lineage>
</organism>
<feature type="binding site" evidence="5">
    <location>
        <position position="156"/>
    </location>
    <ligand>
        <name>UTP</name>
        <dbReference type="ChEBI" id="CHEBI:46398"/>
    </ligand>
</feature>
<dbReference type="OrthoDB" id="9804758at2"/>
<sequence length="457" mass="48806">MSEHGLAAAVAKMRAAGANEPAIDVFAHYYAEAAAGVTGMIPESTISPLTDPPQLSDAAVDPDAARAAIARTVIIKLNGGLGTSMGLDQAKTLLPVREGLTFLDLIVQQIKAARAQYDAPLPLLFMNSFRTRADTLAHLERYPDLAVDGLPIDFVQNAEPKITADTFEPVEWPADPTLEWCPPGHGDVYTALVGSGVLDALLAAGMKYASISNGDNLGAAPDAELAGWFAGTGAPYAAEICPRTINDRKGGHLAVRNADGQLILRDTAQTPADDMDFFTDEHRHPYFHTNNLWIDLEQLKAALQQRGAVLGLPLIYNVKTVDPADSSSPKVIQLETAMGAAIEVFKGATAIAVPRSRFQPVKTTNELLLLRSDVFDLGADSRLNQTVPDVPRVDLDGRFYKLIDDFEARVTVAPSLKAATSFVVKGDWTFDRPVVAEGAVTYADLGRPAVAGVDDPA</sequence>
<dbReference type="EC" id="2.7.7.9" evidence="6"/>
<evidence type="ECO:0000256" key="3">
    <source>
        <dbReference type="ARBA" id="ARBA00022695"/>
    </source>
</evidence>
<dbReference type="PANTHER" id="PTHR43511">
    <property type="match status" value="1"/>
</dbReference>
<dbReference type="Gene3D" id="2.160.10.10">
    <property type="entry name" value="Hexapeptide repeat proteins"/>
    <property type="match status" value="1"/>
</dbReference>